<reference evidence="1 2" key="1">
    <citation type="submission" date="2016-05" db="EMBL/GenBank/DDBJ databases">
        <title>Genome sequencing reveals origins of a unique bacterial endosymbiosis in the earliest lineages of terrestrial Fungi.</title>
        <authorList>
            <consortium name="DOE Joint Genome Institute"/>
            <person name="Uehling J."/>
            <person name="Gryganskyi A."/>
            <person name="Hameed K."/>
            <person name="Tschaplinski T."/>
            <person name="Misztal P."/>
            <person name="Wu S."/>
            <person name="Desiro A."/>
            <person name="Vande Pol N."/>
            <person name="Du Z.-Y."/>
            <person name="Zienkiewicz A."/>
            <person name="Zienkiewicz K."/>
            <person name="Morin E."/>
            <person name="Tisserant E."/>
            <person name="Splivallo R."/>
            <person name="Hainaut M."/>
            <person name="Henrissat B."/>
            <person name="Ohm R."/>
            <person name="Kuo A."/>
            <person name="Yan J."/>
            <person name="Lipzen A."/>
            <person name="Nolan M."/>
            <person name="Labutti K."/>
            <person name="Barry K."/>
            <person name="Goldstein A."/>
            <person name="Labbe J."/>
            <person name="Schadt C."/>
            <person name="Tuskan G."/>
            <person name="Grigoriev I."/>
            <person name="Martin F."/>
            <person name="Vilgalys R."/>
            <person name="Bonito G."/>
        </authorList>
    </citation>
    <scope>NUCLEOTIDE SEQUENCE [LARGE SCALE GENOMIC DNA]</scope>
    <source>
        <strain evidence="1 2">AG-77</strain>
    </source>
</reference>
<gene>
    <name evidence="1" type="ORF">K457DRAFT_1767713</name>
</gene>
<keyword evidence="2" id="KW-1185">Reference proteome</keyword>
<feature type="non-terminal residue" evidence="1">
    <location>
        <position position="1"/>
    </location>
</feature>
<protein>
    <submittedName>
        <fullName evidence="1">Uncharacterized protein</fullName>
    </submittedName>
</protein>
<evidence type="ECO:0000313" key="2">
    <source>
        <dbReference type="Proteomes" id="UP000078512"/>
    </source>
</evidence>
<accession>A0A197KI46</accession>
<dbReference type="EMBL" id="KV442011">
    <property type="protein sequence ID" value="OAQ36813.1"/>
    <property type="molecule type" value="Genomic_DNA"/>
</dbReference>
<evidence type="ECO:0000313" key="1">
    <source>
        <dbReference type="EMBL" id="OAQ36813.1"/>
    </source>
</evidence>
<dbReference type="OrthoDB" id="2347030at2759"/>
<dbReference type="Proteomes" id="UP000078512">
    <property type="component" value="Unassembled WGS sequence"/>
</dbReference>
<organism evidence="1 2">
    <name type="scientific">Linnemannia elongata AG-77</name>
    <dbReference type="NCBI Taxonomy" id="1314771"/>
    <lineage>
        <taxon>Eukaryota</taxon>
        <taxon>Fungi</taxon>
        <taxon>Fungi incertae sedis</taxon>
        <taxon>Mucoromycota</taxon>
        <taxon>Mortierellomycotina</taxon>
        <taxon>Mortierellomycetes</taxon>
        <taxon>Mortierellales</taxon>
        <taxon>Mortierellaceae</taxon>
        <taxon>Linnemannia</taxon>
    </lineage>
</organism>
<sequence>LDCSPTNRDCGLGLDRHETVIERSTRGTYHSDNRYLGLPEQAMARSYHPLDSDLLPLPPGMEKAPSGHSLGSSLAIEHGAASDEVQAQGFWACLVTYDSFYRLSRRFVMDQTQITLAGKVAVVT</sequence>
<dbReference type="AlphaFoldDB" id="A0A197KI46"/>
<proteinExistence type="predicted"/>
<name>A0A197KI46_9FUNG</name>